<keyword evidence="3" id="KW-0408">Iron</keyword>
<dbReference type="PANTHER" id="PTHR24305">
    <property type="entry name" value="CYTOCHROME P450"/>
    <property type="match status" value="1"/>
</dbReference>
<keyword evidence="3" id="KW-0349">Heme</keyword>
<evidence type="ECO:0000256" key="3">
    <source>
        <dbReference type="RuleBase" id="RU000461"/>
    </source>
</evidence>
<dbReference type="Pfam" id="PF00067">
    <property type="entry name" value="p450"/>
    <property type="match status" value="1"/>
</dbReference>
<dbReference type="PROSITE" id="PS00086">
    <property type="entry name" value="CYTOCHROME_P450"/>
    <property type="match status" value="1"/>
</dbReference>
<dbReference type="Gene3D" id="1.10.630.10">
    <property type="entry name" value="Cytochrome P450"/>
    <property type="match status" value="1"/>
</dbReference>
<keyword evidence="3" id="KW-0503">Monooxygenase</keyword>
<gene>
    <name evidence="5" type="ORF">QCN29_03165</name>
</gene>
<keyword evidence="3" id="KW-0560">Oxidoreductase</keyword>
<dbReference type="InterPro" id="IPR017972">
    <property type="entry name" value="Cyt_P450_CS"/>
</dbReference>
<dbReference type="Proteomes" id="UP001223144">
    <property type="component" value="Unassembled WGS sequence"/>
</dbReference>
<feature type="region of interest" description="Disordered" evidence="4">
    <location>
        <begin position="148"/>
        <end position="211"/>
    </location>
</feature>
<dbReference type="RefSeq" id="WP_279926156.1">
    <property type="nucleotide sequence ID" value="NZ_JARWBG010000002.1"/>
</dbReference>
<evidence type="ECO:0000256" key="2">
    <source>
        <dbReference type="ARBA" id="ARBA00010617"/>
    </source>
</evidence>
<accession>A0ABT6HID6</accession>
<protein>
    <submittedName>
        <fullName evidence="5">Cytochrome P450</fullName>
    </submittedName>
</protein>
<organism evidence="5 6">
    <name type="scientific">Streptomyces chengmaiensis</name>
    <dbReference type="NCBI Taxonomy" id="3040919"/>
    <lineage>
        <taxon>Bacteria</taxon>
        <taxon>Bacillati</taxon>
        <taxon>Actinomycetota</taxon>
        <taxon>Actinomycetes</taxon>
        <taxon>Kitasatosporales</taxon>
        <taxon>Streptomycetaceae</taxon>
        <taxon>Streptomyces</taxon>
    </lineage>
</organism>
<evidence type="ECO:0000256" key="1">
    <source>
        <dbReference type="ARBA" id="ARBA00001971"/>
    </source>
</evidence>
<comment type="similarity">
    <text evidence="2 3">Belongs to the cytochrome P450 family.</text>
</comment>
<keyword evidence="3" id="KW-0479">Metal-binding</keyword>
<dbReference type="InterPro" id="IPR001128">
    <property type="entry name" value="Cyt_P450"/>
</dbReference>
<proteinExistence type="inferred from homology"/>
<dbReference type="InterPro" id="IPR036396">
    <property type="entry name" value="Cyt_P450_sf"/>
</dbReference>
<evidence type="ECO:0000313" key="6">
    <source>
        <dbReference type="Proteomes" id="UP001223144"/>
    </source>
</evidence>
<comment type="cofactor">
    <cofactor evidence="1">
        <name>heme</name>
        <dbReference type="ChEBI" id="CHEBI:30413"/>
    </cofactor>
</comment>
<keyword evidence="6" id="KW-1185">Reference proteome</keyword>
<comment type="caution">
    <text evidence="5">The sequence shown here is derived from an EMBL/GenBank/DDBJ whole genome shotgun (WGS) entry which is preliminary data.</text>
</comment>
<dbReference type="SUPFAM" id="SSF48264">
    <property type="entry name" value="Cytochrome P450"/>
    <property type="match status" value="1"/>
</dbReference>
<evidence type="ECO:0000313" key="5">
    <source>
        <dbReference type="EMBL" id="MDH2387804.1"/>
    </source>
</evidence>
<dbReference type="EMBL" id="JARWBG010000002">
    <property type="protein sequence ID" value="MDH2387804.1"/>
    <property type="molecule type" value="Genomic_DNA"/>
</dbReference>
<evidence type="ECO:0000256" key="4">
    <source>
        <dbReference type="SAM" id="MobiDB-lite"/>
    </source>
</evidence>
<name>A0ABT6HID6_9ACTN</name>
<feature type="compositionally biased region" description="Low complexity" evidence="4">
    <location>
        <begin position="196"/>
        <end position="211"/>
    </location>
</feature>
<dbReference type="InterPro" id="IPR050121">
    <property type="entry name" value="Cytochrome_P450_monoxygenase"/>
</dbReference>
<dbReference type="PANTHER" id="PTHR24305:SF166">
    <property type="entry name" value="CYTOCHROME P450 12A4, MITOCHONDRIAL-RELATED"/>
    <property type="match status" value="1"/>
</dbReference>
<reference evidence="5 6" key="1">
    <citation type="submission" date="2023-04" db="EMBL/GenBank/DDBJ databases">
        <title>Streptomyces chengmaiensis sp. nov. isolated from the stem of mangrove plant in Hainan.</title>
        <authorList>
            <person name="Huang X."/>
            <person name="Zhou S."/>
            <person name="Chu X."/>
            <person name="Xie Y."/>
            <person name="Lin Y."/>
        </authorList>
    </citation>
    <scope>NUCLEOTIDE SEQUENCE [LARGE SCALE GENOMIC DNA]</scope>
    <source>
        <strain evidence="5 6">HNM0663</strain>
    </source>
</reference>
<sequence>MLPLGPLYRLPAPGNRRYRRGLRPAACGLRHRAIAERRAQTGGLDDTSAVGDAQAAGDRQAAETTPAGWRLPAGTALLCSAYPLQHRPELFPDPERPDPERFDPGRRLVRPGDGLPWGAHAPFGGGSRKCIGDQFVLIEMTMALVPSAGAGSCAPSPEIHPARPGPGHTRPRPSDHDLPAARQGRRRLMGAVPCVRPLGGARRGPGPWRAG</sequence>